<keyword evidence="2" id="KW-0472">Membrane</keyword>
<evidence type="ECO:0000313" key="7">
    <source>
        <dbReference type="Proteomes" id="UP000827138"/>
    </source>
</evidence>
<keyword evidence="2" id="KW-0812">Transmembrane</keyword>
<proteinExistence type="predicted"/>
<protein>
    <recommendedName>
        <fullName evidence="8">Transmembrane protein</fullName>
    </recommendedName>
</protein>
<reference evidence="3 7" key="1">
    <citation type="submission" date="2021-08" db="EMBL/GenBank/DDBJ databases">
        <authorList>
            <person name="Ping M."/>
        </authorList>
    </citation>
    <scope>NUCLEOTIDE SEQUENCE [LARGE SCALE GENOMIC DNA]</scope>
    <source>
        <strain evidence="3 7">MG28</strain>
        <plasmid evidence="5 7">unnamed2</plasmid>
    </source>
</reference>
<geneLocation type="plasmid" evidence="5 7">
    <name>unnamed2</name>
</geneLocation>
<keyword evidence="7" id="KW-1185">Reference proteome</keyword>
<keyword evidence="2" id="KW-1133">Transmembrane helix</keyword>
<dbReference type="Proteomes" id="UP000827138">
    <property type="component" value="Plasmid unnamed2"/>
</dbReference>
<evidence type="ECO:0000313" key="3">
    <source>
        <dbReference type="EMBL" id="QYX75119.1"/>
    </source>
</evidence>
<dbReference type="EMBL" id="CP080648">
    <property type="protein sequence ID" value="QYX83541.1"/>
    <property type="molecule type" value="Genomic_DNA"/>
</dbReference>
<accession>A0ABX8XHS5</accession>
<feature type="region of interest" description="Disordered" evidence="1">
    <location>
        <begin position="1"/>
        <end position="25"/>
    </location>
</feature>
<evidence type="ECO:0000313" key="5">
    <source>
        <dbReference type="EMBL" id="QYX83541.1"/>
    </source>
</evidence>
<organism evidence="3 7">
    <name type="scientific">Streptomyces akebiae</name>
    <dbReference type="NCBI Taxonomy" id="2865673"/>
    <lineage>
        <taxon>Bacteria</taxon>
        <taxon>Bacillati</taxon>
        <taxon>Actinomycetota</taxon>
        <taxon>Actinomycetes</taxon>
        <taxon>Kitasatosporales</taxon>
        <taxon>Streptomycetaceae</taxon>
        <taxon>Streptomyces</taxon>
    </lineage>
</organism>
<name>A0ABX8XHS5_9ACTN</name>
<evidence type="ECO:0000313" key="4">
    <source>
        <dbReference type="EMBL" id="QYX82660.1"/>
    </source>
</evidence>
<gene>
    <name evidence="3" type="ORF">K1J60_00025</name>
    <name evidence="4" type="ORF">K1J60_44440</name>
    <name evidence="5" type="ORF">K1J60_44485</name>
    <name evidence="6" type="ORF">K1J60_45415</name>
</gene>
<dbReference type="RefSeq" id="WP_220644293.1">
    <property type="nucleotide sequence ID" value="NZ_CP080647.1"/>
</dbReference>
<sequence>MGLSPIALNPTTKKDRSTTKNVTTDYKPIEKETNPVLNRILFIVSIVVTAVTSFIASIVRRIRAARTPVAVWDDPTLKAPQSAGLTPRRSQPARTPVTSEPKRA</sequence>
<evidence type="ECO:0008006" key="8">
    <source>
        <dbReference type="Google" id="ProtNLM"/>
    </source>
</evidence>
<keyword evidence="5" id="KW-0614">Plasmid</keyword>
<dbReference type="EMBL" id="CP080647">
    <property type="protein sequence ID" value="QYX82660.1"/>
    <property type="molecule type" value="Genomic_DNA"/>
</dbReference>
<dbReference type="EMBL" id="CP080648">
    <property type="protein sequence ID" value="QYX83625.1"/>
    <property type="molecule type" value="Genomic_DNA"/>
</dbReference>
<feature type="transmembrane region" description="Helical" evidence="2">
    <location>
        <begin position="40"/>
        <end position="59"/>
    </location>
</feature>
<feature type="region of interest" description="Disordered" evidence="1">
    <location>
        <begin position="76"/>
        <end position="104"/>
    </location>
</feature>
<feature type="compositionally biased region" description="Polar residues" evidence="1">
    <location>
        <begin position="88"/>
        <end position="98"/>
    </location>
</feature>
<evidence type="ECO:0000256" key="1">
    <source>
        <dbReference type="SAM" id="MobiDB-lite"/>
    </source>
</evidence>
<evidence type="ECO:0000313" key="6">
    <source>
        <dbReference type="EMBL" id="QYX83625.1"/>
    </source>
</evidence>
<dbReference type="Proteomes" id="UP000827138">
    <property type="component" value="Chromosome"/>
</dbReference>
<dbReference type="EMBL" id="CP080647">
    <property type="protein sequence ID" value="QYX75119.1"/>
    <property type="molecule type" value="Genomic_DNA"/>
</dbReference>
<evidence type="ECO:0000256" key="2">
    <source>
        <dbReference type="SAM" id="Phobius"/>
    </source>
</evidence>